<feature type="domain" description="Post-SET" evidence="10">
    <location>
        <begin position="254"/>
        <end position="270"/>
    </location>
</feature>
<dbReference type="AlphaFoldDB" id="A0A922CPC0"/>
<comment type="caution">
    <text evidence="11">The sequence shown here is derived from an EMBL/GenBank/DDBJ whole genome shotgun (WGS) entry which is preliminary data.</text>
</comment>
<dbReference type="SUPFAM" id="SSF82199">
    <property type="entry name" value="SET domain"/>
    <property type="match status" value="1"/>
</dbReference>
<reference evidence="11" key="2">
    <citation type="submission" date="2020-12" db="EMBL/GenBank/DDBJ databases">
        <authorList>
            <person name="Kanost M."/>
        </authorList>
    </citation>
    <scope>NUCLEOTIDE SEQUENCE</scope>
</reference>
<proteinExistence type="predicted"/>
<evidence type="ECO:0000259" key="8">
    <source>
        <dbReference type="PROSITE" id="PS50280"/>
    </source>
</evidence>
<dbReference type="GO" id="GO:0008170">
    <property type="term" value="F:N-methyltransferase activity"/>
    <property type="evidence" value="ECO:0007669"/>
    <property type="project" value="UniProtKB-ARBA"/>
</dbReference>
<dbReference type="Proteomes" id="UP000791440">
    <property type="component" value="Unassembled WGS sequence"/>
</dbReference>
<dbReference type="Gene3D" id="2.170.270.10">
    <property type="entry name" value="SET domain"/>
    <property type="match status" value="1"/>
</dbReference>
<name>A0A922CPC0_MANSE</name>
<comment type="subcellular location">
    <subcellularLocation>
        <location evidence="1">Chromosome</location>
    </subcellularLocation>
</comment>
<sequence length="274" mass="30999">MTDTYAHGDSRLIYTETNLPGPSEDNDEYKELMKTFNSRLTDYCTCVGLCTYPTCKCLEKSDGPNYHMYMDHGEPKLLLNSNKNINLVIECNNECYCLTTNCGNRLVQIGPVNGLVVKTCEIDLKGLGLFTSFYIRKGTFICEYAGELLTKSQAVTRNKINQLKGGMNYVFCLNEHCNGTVVQTFVDPGHFGNIGRYINHSCEPNCHIVPVRHDSPIPKLAIFARCDIEPDKEITFNYGSYKDDNVEPTESNVNRKKCLCRSKNCAGYMPYDTY</sequence>
<dbReference type="InterPro" id="IPR050973">
    <property type="entry name" value="H3K9_Histone-Lys_N-MTase"/>
</dbReference>
<dbReference type="InterPro" id="IPR001214">
    <property type="entry name" value="SET_dom"/>
</dbReference>
<dbReference type="Pfam" id="PF00856">
    <property type="entry name" value="SET"/>
    <property type="match status" value="1"/>
</dbReference>
<keyword evidence="4" id="KW-0808">Transferase</keyword>
<evidence type="ECO:0000256" key="6">
    <source>
        <dbReference type="ARBA" id="ARBA00022723"/>
    </source>
</evidence>
<evidence type="ECO:0000259" key="10">
    <source>
        <dbReference type="PROSITE" id="PS50868"/>
    </source>
</evidence>
<reference evidence="11" key="1">
    <citation type="journal article" date="2016" name="Insect Biochem. Mol. Biol.">
        <title>Multifaceted biological insights from a draft genome sequence of the tobacco hornworm moth, Manduca sexta.</title>
        <authorList>
            <person name="Kanost M.R."/>
            <person name="Arrese E.L."/>
            <person name="Cao X."/>
            <person name="Chen Y.R."/>
            <person name="Chellapilla S."/>
            <person name="Goldsmith M.R."/>
            <person name="Grosse-Wilde E."/>
            <person name="Heckel D.G."/>
            <person name="Herndon N."/>
            <person name="Jiang H."/>
            <person name="Papanicolaou A."/>
            <person name="Qu J."/>
            <person name="Soulages J.L."/>
            <person name="Vogel H."/>
            <person name="Walters J."/>
            <person name="Waterhouse R.M."/>
            <person name="Ahn S.J."/>
            <person name="Almeida F.C."/>
            <person name="An C."/>
            <person name="Aqrawi P."/>
            <person name="Bretschneider A."/>
            <person name="Bryant W.B."/>
            <person name="Bucks S."/>
            <person name="Chao H."/>
            <person name="Chevignon G."/>
            <person name="Christen J.M."/>
            <person name="Clarke D.F."/>
            <person name="Dittmer N.T."/>
            <person name="Ferguson L.C.F."/>
            <person name="Garavelou S."/>
            <person name="Gordon K.H.J."/>
            <person name="Gunaratna R.T."/>
            <person name="Han Y."/>
            <person name="Hauser F."/>
            <person name="He Y."/>
            <person name="Heidel-Fischer H."/>
            <person name="Hirsh A."/>
            <person name="Hu Y."/>
            <person name="Jiang H."/>
            <person name="Kalra D."/>
            <person name="Klinner C."/>
            <person name="Konig C."/>
            <person name="Kovar C."/>
            <person name="Kroll A.R."/>
            <person name="Kuwar S.S."/>
            <person name="Lee S.L."/>
            <person name="Lehman R."/>
            <person name="Li K."/>
            <person name="Li Z."/>
            <person name="Liang H."/>
            <person name="Lovelace S."/>
            <person name="Lu Z."/>
            <person name="Mansfield J.H."/>
            <person name="McCulloch K.J."/>
            <person name="Mathew T."/>
            <person name="Morton B."/>
            <person name="Muzny D.M."/>
            <person name="Neunemann D."/>
            <person name="Ongeri F."/>
            <person name="Pauchet Y."/>
            <person name="Pu L.L."/>
            <person name="Pyrousis I."/>
            <person name="Rao X.J."/>
            <person name="Redding A."/>
            <person name="Roesel C."/>
            <person name="Sanchez-Gracia A."/>
            <person name="Schaack S."/>
            <person name="Shukla A."/>
            <person name="Tetreau G."/>
            <person name="Wang Y."/>
            <person name="Xiong G.H."/>
            <person name="Traut W."/>
            <person name="Walsh T.K."/>
            <person name="Worley K.C."/>
            <person name="Wu D."/>
            <person name="Wu W."/>
            <person name="Wu Y.Q."/>
            <person name="Zhang X."/>
            <person name="Zou Z."/>
            <person name="Zucker H."/>
            <person name="Briscoe A.D."/>
            <person name="Burmester T."/>
            <person name="Clem R.J."/>
            <person name="Feyereisen R."/>
            <person name="Grimmelikhuijzen C.J.P."/>
            <person name="Hamodrakas S.J."/>
            <person name="Hansson B.S."/>
            <person name="Huguet E."/>
            <person name="Jermiin L.S."/>
            <person name="Lan Q."/>
            <person name="Lehman H.K."/>
            <person name="Lorenzen M."/>
            <person name="Merzendorfer H."/>
            <person name="Michalopoulos I."/>
            <person name="Morton D.B."/>
            <person name="Muthukrishnan S."/>
            <person name="Oakeshott J.G."/>
            <person name="Palmer W."/>
            <person name="Park Y."/>
            <person name="Passarelli A.L."/>
            <person name="Rozas J."/>
            <person name="Schwartz L.M."/>
            <person name="Smith W."/>
            <person name="Southgate A."/>
            <person name="Vilcinskas A."/>
            <person name="Vogt R."/>
            <person name="Wang P."/>
            <person name="Werren J."/>
            <person name="Yu X.Q."/>
            <person name="Zhou J.J."/>
            <person name="Brown S.J."/>
            <person name="Scherer S.E."/>
            <person name="Richards S."/>
            <person name="Blissard G.W."/>
        </authorList>
    </citation>
    <scope>NUCLEOTIDE SEQUENCE</scope>
</reference>
<keyword evidence="7" id="KW-0862">Zinc</keyword>
<dbReference type="PANTHER" id="PTHR46223:SF3">
    <property type="entry name" value="HISTONE-LYSINE N-METHYLTRANSFERASE SET-23"/>
    <property type="match status" value="1"/>
</dbReference>
<organism evidence="11 12">
    <name type="scientific">Manduca sexta</name>
    <name type="common">Tobacco hawkmoth</name>
    <name type="synonym">Tobacco hornworm</name>
    <dbReference type="NCBI Taxonomy" id="7130"/>
    <lineage>
        <taxon>Eukaryota</taxon>
        <taxon>Metazoa</taxon>
        <taxon>Ecdysozoa</taxon>
        <taxon>Arthropoda</taxon>
        <taxon>Hexapoda</taxon>
        <taxon>Insecta</taxon>
        <taxon>Pterygota</taxon>
        <taxon>Neoptera</taxon>
        <taxon>Endopterygota</taxon>
        <taxon>Lepidoptera</taxon>
        <taxon>Glossata</taxon>
        <taxon>Ditrysia</taxon>
        <taxon>Bombycoidea</taxon>
        <taxon>Sphingidae</taxon>
        <taxon>Sphinginae</taxon>
        <taxon>Sphingini</taxon>
        <taxon>Manduca</taxon>
    </lineage>
</organism>
<evidence type="ECO:0000256" key="3">
    <source>
        <dbReference type="ARBA" id="ARBA00022603"/>
    </source>
</evidence>
<evidence type="ECO:0000256" key="5">
    <source>
        <dbReference type="ARBA" id="ARBA00022691"/>
    </source>
</evidence>
<accession>A0A922CPC0</accession>
<dbReference type="SMART" id="SM00317">
    <property type="entry name" value="SET"/>
    <property type="match status" value="1"/>
</dbReference>
<evidence type="ECO:0000256" key="4">
    <source>
        <dbReference type="ARBA" id="ARBA00022679"/>
    </source>
</evidence>
<dbReference type="InterPro" id="IPR046341">
    <property type="entry name" value="SET_dom_sf"/>
</dbReference>
<evidence type="ECO:0000259" key="9">
    <source>
        <dbReference type="PROSITE" id="PS50867"/>
    </source>
</evidence>
<dbReference type="PROSITE" id="PS50867">
    <property type="entry name" value="PRE_SET"/>
    <property type="match status" value="1"/>
</dbReference>
<dbReference type="GO" id="GO:0042054">
    <property type="term" value="F:histone methyltransferase activity"/>
    <property type="evidence" value="ECO:0007669"/>
    <property type="project" value="InterPro"/>
</dbReference>
<keyword evidence="6" id="KW-0479">Metal-binding</keyword>
<keyword evidence="2" id="KW-0158">Chromosome</keyword>
<keyword evidence="3" id="KW-0489">Methyltransferase</keyword>
<evidence type="ECO:0000313" key="11">
    <source>
        <dbReference type="EMBL" id="KAG6453304.1"/>
    </source>
</evidence>
<dbReference type="InterPro" id="IPR003616">
    <property type="entry name" value="Post-SET_dom"/>
</dbReference>
<dbReference type="PANTHER" id="PTHR46223">
    <property type="entry name" value="HISTONE-LYSINE N-METHYLTRANSFERASE SUV39H"/>
    <property type="match status" value="1"/>
</dbReference>
<keyword evidence="12" id="KW-1185">Reference proteome</keyword>
<dbReference type="EMBL" id="JH668441">
    <property type="protein sequence ID" value="KAG6453304.1"/>
    <property type="molecule type" value="Genomic_DNA"/>
</dbReference>
<protein>
    <recommendedName>
        <fullName evidence="13">Histone-lysine N-methyltransferase set-23</fullName>
    </recommendedName>
</protein>
<evidence type="ECO:0000256" key="1">
    <source>
        <dbReference type="ARBA" id="ARBA00004286"/>
    </source>
</evidence>
<evidence type="ECO:0000256" key="2">
    <source>
        <dbReference type="ARBA" id="ARBA00022454"/>
    </source>
</evidence>
<dbReference type="GO" id="GO:0032259">
    <property type="term" value="P:methylation"/>
    <property type="evidence" value="ECO:0007669"/>
    <property type="project" value="UniProtKB-KW"/>
</dbReference>
<feature type="domain" description="SET" evidence="8">
    <location>
        <begin position="113"/>
        <end position="239"/>
    </location>
</feature>
<dbReference type="PROSITE" id="PS50280">
    <property type="entry name" value="SET"/>
    <property type="match status" value="1"/>
</dbReference>
<dbReference type="GO" id="GO:0005634">
    <property type="term" value="C:nucleus"/>
    <property type="evidence" value="ECO:0007669"/>
    <property type="project" value="InterPro"/>
</dbReference>
<evidence type="ECO:0000313" key="12">
    <source>
        <dbReference type="Proteomes" id="UP000791440"/>
    </source>
</evidence>
<gene>
    <name evidence="11" type="ORF">O3G_MSEX008079</name>
</gene>
<dbReference type="InterPro" id="IPR007728">
    <property type="entry name" value="Pre-SET_dom"/>
</dbReference>
<feature type="domain" description="Pre-SET" evidence="9">
    <location>
        <begin position="42"/>
        <end position="110"/>
    </location>
</feature>
<evidence type="ECO:0008006" key="13">
    <source>
        <dbReference type="Google" id="ProtNLM"/>
    </source>
</evidence>
<dbReference type="GO" id="GO:0005694">
    <property type="term" value="C:chromosome"/>
    <property type="evidence" value="ECO:0007669"/>
    <property type="project" value="UniProtKB-SubCell"/>
</dbReference>
<evidence type="ECO:0000256" key="7">
    <source>
        <dbReference type="ARBA" id="ARBA00022833"/>
    </source>
</evidence>
<dbReference type="GO" id="GO:0008757">
    <property type="term" value="F:S-adenosylmethionine-dependent methyltransferase activity"/>
    <property type="evidence" value="ECO:0007669"/>
    <property type="project" value="UniProtKB-ARBA"/>
</dbReference>
<dbReference type="Pfam" id="PF05033">
    <property type="entry name" value="Pre-SET"/>
    <property type="match status" value="1"/>
</dbReference>
<dbReference type="GO" id="GO:0008270">
    <property type="term" value="F:zinc ion binding"/>
    <property type="evidence" value="ECO:0007669"/>
    <property type="project" value="InterPro"/>
</dbReference>
<dbReference type="OrthoDB" id="308383at2759"/>
<keyword evidence="5" id="KW-0949">S-adenosyl-L-methionine</keyword>
<dbReference type="PROSITE" id="PS50868">
    <property type="entry name" value="POST_SET"/>
    <property type="match status" value="1"/>
</dbReference>